<dbReference type="EMBL" id="RHFK02000001">
    <property type="protein sequence ID" value="TWW80275.1"/>
    <property type="molecule type" value="Genomic_DNA"/>
</dbReference>
<evidence type="ECO:0000256" key="1">
    <source>
        <dbReference type="SAM" id="MobiDB-lite"/>
    </source>
</evidence>
<protein>
    <submittedName>
        <fullName evidence="2">Uncharacterized protein</fullName>
    </submittedName>
</protein>
<name>A0A5C6PLE3_9TELE</name>
<comment type="caution">
    <text evidence="2">The sequence shown here is derived from an EMBL/GenBank/DDBJ whole genome shotgun (WGS) entry which is preliminary data.</text>
</comment>
<gene>
    <name evidence="2" type="ORF">D4764_01G0000900</name>
</gene>
<accession>A0A5C6PLE3</accession>
<sequence>MTQRDNCGSRLLQPLVSVTKIGTQRRTVELRRASVRSEARQPLRLSGGREGGTGQLSPLD</sequence>
<keyword evidence="3" id="KW-1185">Reference proteome</keyword>
<evidence type="ECO:0000313" key="2">
    <source>
        <dbReference type="EMBL" id="TWW80275.1"/>
    </source>
</evidence>
<evidence type="ECO:0000313" key="3">
    <source>
        <dbReference type="Proteomes" id="UP000324091"/>
    </source>
</evidence>
<feature type="compositionally biased region" description="Basic and acidic residues" evidence="1">
    <location>
        <begin position="29"/>
        <end position="41"/>
    </location>
</feature>
<organism evidence="2 3">
    <name type="scientific">Takifugu flavidus</name>
    <name type="common">sansaifugu</name>
    <dbReference type="NCBI Taxonomy" id="433684"/>
    <lineage>
        <taxon>Eukaryota</taxon>
        <taxon>Metazoa</taxon>
        <taxon>Chordata</taxon>
        <taxon>Craniata</taxon>
        <taxon>Vertebrata</taxon>
        <taxon>Euteleostomi</taxon>
        <taxon>Actinopterygii</taxon>
        <taxon>Neopterygii</taxon>
        <taxon>Teleostei</taxon>
        <taxon>Neoteleostei</taxon>
        <taxon>Acanthomorphata</taxon>
        <taxon>Eupercaria</taxon>
        <taxon>Tetraodontiformes</taxon>
        <taxon>Tetradontoidea</taxon>
        <taxon>Tetraodontidae</taxon>
        <taxon>Takifugu</taxon>
    </lineage>
</organism>
<dbReference type="Proteomes" id="UP000324091">
    <property type="component" value="Chromosome 1"/>
</dbReference>
<dbReference type="AlphaFoldDB" id="A0A5C6PLE3"/>
<feature type="region of interest" description="Disordered" evidence="1">
    <location>
        <begin position="29"/>
        <end position="60"/>
    </location>
</feature>
<reference evidence="2 3" key="1">
    <citation type="submission" date="2019-04" db="EMBL/GenBank/DDBJ databases">
        <title>Chromosome genome assembly for Takifugu flavidus.</title>
        <authorList>
            <person name="Xiao S."/>
        </authorList>
    </citation>
    <scope>NUCLEOTIDE SEQUENCE [LARGE SCALE GENOMIC DNA]</scope>
    <source>
        <strain evidence="2">HTHZ2018</strain>
        <tissue evidence="2">Muscle</tissue>
    </source>
</reference>
<proteinExistence type="predicted"/>